<evidence type="ECO:0000256" key="1">
    <source>
        <dbReference type="SAM" id="MobiDB-lite"/>
    </source>
</evidence>
<dbReference type="RefSeq" id="WP_188178464.1">
    <property type="nucleotide sequence ID" value="NZ_JACVVD010000024.1"/>
</dbReference>
<dbReference type="EMBL" id="JACVVD010000024">
    <property type="protein sequence ID" value="MBD0384705.1"/>
    <property type="molecule type" value="Genomic_DNA"/>
</dbReference>
<dbReference type="Proteomes" id="UP000650466">
    <property type="component" value="Unassembled WGS sequence"/>
</dbReference>
<feature type="compositionally biased region" description="Basic and acidic residues" evidence="1">
    <location>
        <begin position="99"/>
        <end position="109"/>
    </location>
</feature>
<gene>
    <name evidence="2" type="ORF">ICC18_32220</name>
</gene>
<evidence type="ECO:0000313" key="3">
    <source>
        <dbReference type="Proteomes" id="UP000650466"/>
    </source>
</evidence>
<sequence>MNAEYSANATNENARQLQNTLYLAAKENPKCKFHALYDKVFRKDILQEAWIRVKANRGSAGVDGQTIEFIVREIGEELFIEEIRQQLMNGEYRPGQTERNSKTGRKDTSLRYPNSPGPDCSDGNQHGDRRLFEADFKDCSYGFRPKRSAHQAIRFKHHYGSRPHDDRLPLSVEVTGQYNAATGDCLN</sequence>
<reference evidence="2" key="1">
    <citation type="submission" date="2020-09" db="EMBL/GenBank/DDBJ databases">
        <title>Draft Genome Sequence of Paenibacillus sp. WST5.</title>
        <authorList>
            <person name="Bao Z."/>
        </authorList>
    </citation>
    <scope>NUCLEOTIDE SEQUENCE</scope>
    <source>
        <strain evidence="2">WST5</strain>
    </source>
</reference>
<evidence type="ECO:0000313" key="2">
    <source>
        <dbReference type="EMBL" id="MBD0384705.1"/>
    </source>
</evidence>
<evidence type="ECO:0008006" key="4">
    <source>
        <dbReference type="Google" id="ProtNLM"/>
    </source>
</evidence>
<protein>
    <recommendedName>
        <fullName evidence="4">Group II intron reverse transcriptase/maturase</fullName>
    </recommendedName>
</protein>
<proteinExistence type="predicted"/>
<name>A0A926KVC0_9BACL</name>
<keyword evidence="3" id="KW-1185">Reference proteome</keyword>
<accession>A0A926KVC0</accession>
<organism evidence="2 3">
    <name type="scientific">Paenibacillus sedimenti</name>
    <dbReference type="NCBI Taxonomy" id="2770274"/>
    <lineage>
        <taxon>Bacteria</taxon>
        <taxon>Bacillati</taxon>
        <taxon>Bacillota</taxon>
        <taxon>Bacilli</taxon>
        <taxon>Bacillales</taxon>
        <taxon>Paenibacillaceae</taxon>
        <taxon>Paenibacillus</taxon>
    </lineage>
</organism>
<feature type="region of interest" description="Disordered" evidence="1">
    <location>
        <begin position="90"/>
        <end position="126"/>
    </location>
</feature>
<dbReference type="AlphaFoldDB" id="A0A926KVC0"/>
<comment type="caution">
    <text evidence="2">The sequence shown here is derived from an EMBL/GenBank/DDBJ whole genome shotgun (WGS) entry which is preliminary data.</text>
</comment>